<evidence type="ECO:0000256" key="1">
    <source>
        <dbReference type="SAM" id="MobiDB-lite"/>
    </source>
</evidence>
<comment type="caution">
    <text evidence="3">The sequence shown here is derived from an EMBL/GenBank/DDBJ whole genome shotgun (WGS) entry which is preliminary data.</text>
</comment>
<sequence>MAELSRVLRADARRARPLAGVAVLAASGIAVAWPTLLPGVAYWDNSIVALMNAVRVMGPVAAGFAALAGARERRLDYLRVVTARSPITGVLLDLTLLIMVALASYGVVVGVIVIRTVLRQEAGQPDLFGLTAASAALALHITAGYLAGRLVSRPTTALVVTAVAALWAAARLPGASWWSLLPPAAFDRVELFTRLSPGVLADQTVWAAALAVALALAYCWWVTRRAVLLLGVVAALLLVGSVTVRLHGTHGTAVQAAPAADVCRDWPLRVCVHPVLAPALPALEEALTPLAARLADTPAAFTRVEQRPDPGPARVRHGLVRVYLPGGFGTGFTAGVLRDVRDGLVGADACAARARPAREYESLVDAWLLGGGPPAISDQGASRRFGLWDEEDRRSWLRAHFSEYRKCSLGPSDFSARALARLTRLETRPSGTPALGGTTTPTPHGGANGKTGSKERRPAPDALSQDARRGREYPLRGHDRTPQTRRGHAEAQDAALRPPAAPRPRPDGRPRRRPA</sequence>
<gene>
    <name evidence="3" type="ORF">ACFPCY_38125</name>
</gene>
<feature type="transmembrane region" description="Helical" evidence="2">
    <location>
        <begin position="49"/>
        <end position="70"/>
    </location>
</feature>
<evidence type="ECO:0000313" key="3">
    <source>
        <dbReference type="EMBL" id="MFC4913167.1"/>
    </source>
</evidence>
<accession>A0ABV9UAP4</accession>
<reference evidence="4" key="1">
    <citation type="journal article" date="2019" name="Int. J. Syst. Evol. Microbiol.">
        <title>The Global Catalogue of Microorganisms (GCM) 10K type strain sequencing project: providing services to taxonomists for standard genome sequencing and annotation.</title>
        <authorList>
            <consortium name="The Broad Institute Genomics Platform"/>
            <consortium name="The Broad Institute Genome Sequencing Center for Infectious Disease"/>
            <person name="Wu L."/>
            <person name="Ma J."/>
        </authorList>
    </citation>
    <scope>NUCLEOTIDE SEQUENCE [LARGE SCALE GENOMIC DNA]</scope>
    <source>
        <strain evidence="4">KLKA75</strain>
    </source>
</reference>
<protein>
    <submittedName>
        <fullName evidence="3">Uncharacterized protein</fullName>
    </submittedName>
</protein>
<evidence type="ECO:0000256" key="2">
    <source>
        <dbReference type="SAM" id="Phobius"/>
    </source>
</evidence>
<feature type="compositionally biased region" description="Basic and acidic residues" evidence="1">
    <location>
        <begin position="466"/>
        <end position="491"/>
    </location>
</feature>
<dbReference type="Proteomes" id="UP001595872">
    <property type="component" value="Unassembled WGS sequence"/>
</dbReference>
<feature type="transmembrane region" description="Helical" evidence="2">
    <location>
        <begin position="127"/>
        <end position="146"/>
    </location>
</feature>
<evidence type="ECO:0000313" key="4">
    <source>
        <dbReference type="Proteomes" id="UP001595872"/>
    </source>
</evidence>
<keyword evidence="2" id="KW-1133">Transmembrane helix</keyword>
<feature type="transmembrane region" description="Helical" evidence="2">
    <location>
        <begin position="158"/>
        <end position="180"/>
    </location>
</feature>
<keyword evidence="2" id="KW-0812">Transmembrane</keyword>
<proteinExistence type="predicted"/>
<feature type="transmembrane region" description="Helical" evidence="2">
    <location>
        <begin position="21"/>
        <end position="43"/>
    </location>
</feature>
<dbReference type="EMBL" id="JBHSIT010000015">
    <property type="protein sequence ID" value="MFC4913167.1"/>
    <property type="molecule type" value="Genomic_DNA"/>
</dbReference>
<feature type="region of interest" description="Disordered" evidence="1">
    <location>
        <begin position="424"/>
        <end position="515"/>
    </location>
</feature>
<feature type="transmembrane region" description="Helical" evidence="2">
    <location>
        <begin position="200"/>
        <end position="220"/>
    </location>
</feature>
<keyword evidence="2" id="KW-0472">Membrane</keyword>
<feature type="compositionally biased region" description="Low complexity" evidence="1">
    <location>
        <begin position="429"/>
        <end position="445"/>
    </location>
</feature>
<keyword evidence="4" id="KW-1185">Reference proteome</keyword>
<feature type="transmembrane region" description="Helical" evidence="2">
    <location>
        <begin position="227"/>
        <end position="246"/>
    </location>
</feature>
<dbReference type="RefSeq" id="WP_378263819.1">
    <property type="nucleotide sequence ID" value="NZ_JBHSIT010000015.1"/>
</dbReference>
<name>A0ABV9UAP4_9ACTN</name>
<organism evidence="3 4">
    <name type="scientific">Actinomadura gamaensis</name>
    <dbReference type="NCBI Taxonomy" id="1763541"/>
    <lineage>
        <taxon>Bacteria</taxon>
        <taxon>Bacillati</taxon>
        <taxon>Actinomycetota</taxon>
        <taxon>Actinomycetes</taxon>
        <taxon>Streptosporangiales</taxon>
        <taxon>Thermomonosporaceae</taxon>
        <taxon>Actinomadura</taxon>
    </lineage>
</organism>
<feature type="transmembrane region" description="Helical" evidence="2">
    <location>
        <begin position="90"/>
        <end position="115"/>
    </location>
</feature>